<keyword evidence="1" id="KW-0732">Signal</keyword>
<dbReference type="STRING" id="554155.C5FCQ5"/>
<dbReference type="EMBL" id="DS995701">
    <property type="protein sequence ID" value="EEQ27589.1"/>
    <property type="molecule type" value="Genomic_DNA"/>
</dbReference>
<dbReference type="PANTHER" id="PTHR43130:SF7">
    <property type="entry name" value="DJ-1_PFPI DOMAIN-CONTAINING PROTEIN"/>
    <property type="match status" value="1"/>
</dbReference>
<gene>
    <name evidence="3" type="ORF">MCYG_00477</name>
</gene>
<proteinExistence type="predicted"/>
<reference evidence="4" key="1">
    <citation type="journal article" date="2012" name="MBio">
        <title>Comparative genome analysis of Trichophyton rubrum and related dermatophytes reveals candidate genes involved in infection.</title>
        <authorList>
            <person name="Martinez D.A."/>
            <person name="Oliver B.G."/>
            <person name="Graeser Y."/>
            <person name="Goldberg J.M."/>
            <person name="Li W."/>
            <person name="Martinez-Rossi N.M."/>
            <person name="Monod M."/>
            <person name="Shelest E."/>
            <person name="Barton R.C."/>
            <person name="Birch E."/>
            <person name="Brakhage A.A."/>
            <person name="Chen Z."/>
            <person name="Gurr S.J."/>
            <person name="Heiman D."/>
            <person name="Heitman J."/>
            <person name="Kosti I."/>
            <person name="Rossi A."/>
            <person name="Saif S."/>
            <person name="Samalova M."/>
            <person name="Saunders C.W."/>
            <person name="Shea T."/>
            <person name="Summerbell R.C."/>
            <person name="Xu J."/>
            <person name="Young S."/>
            <person name="Zeng Q."/>
            <person name="Birren B.W."/>
            <person name="Cuomo C.A."/>
            <person name="White T.C."/>
        </authorList>
    </citation>
    <scope>NUCLEOTIDE SEQUENCE [LARGE SCALE GENOMIC DNA]</scope>
    <source>
        <strain evidence="4">ATCC MYA-4605 / CBS 113480</strain>
    </source>
</reference>
<feature type="signal peptide" evidence="1">
    <location>
        <begin position="1"/>
        <end position="21"/>
    </location>
</feature>
<dbReference type="HOGENOM" id="CLU_000445_44_8_1"/>
<dbReference type="OrthoDB" id="543156at2759"/>
<dbReference type="InterPro" id="IPR002818">
    <property type="entry name" value="DJ-1/PfpI"/>
</dbReference>
<sequence length="228" mass="24127">MASKTPTQLRVGVLLTQAVQLLDLAAVDLLGMMSKDYIAGIGVLPAEIASLGLPVEIHYIGIKPNCAGTYIQCTAEIGIRLTASVHDASVSAGNLDILVIPGPDLKYIPDESVSAYVRAHNDAGNVILAICTGCYIAGYAGILDQKNVTGPKGLISDLQVKFPAVKKWDNTRRVVKDGNIWTSATKGAVTNGNDLVAAYLRENCPLPLVNAILAIADVGERKLEYEAN</sequence>
<evidence type="ECO:0000256" key="1">
    <source>
        <dbReference type="SAM" id="SignalP"/>
    </source>
</evidence>
<dbReference type="Proteomes" id="UP000002035">
    <property type="component" value="Unassembled WGS sequence"/>
</dbReference>
<organism evidence="3 4">
    <name type="scientific">Arthroderma otae (strain ATCC MYA-4605 / CBS 113480)</name>
    <name type="common">Microsporum canis</name>
    <dbReference type="NCBI Taxonomy" id="554155"/>
    <lineage>
        <taxon>Eukaryota</taxon>
        <taxon>Fungi</taxon>
        <taxon>Dikarya</taxon>
        <taxon>Ascomycota</taxon>
        <taxon>Pezizomycotina</taxon>
        <taxon>Eurotiomycetes</taxon>
        <taxon>Eurotiomycetidae</taxon>
        <taxon>Onygenales</taxon>
        <taxon>Arthrodermataceae</taxon>
        <taxon>Microsporum</taxon>
    </lineage>
</organism>
<evidence type="ECO:0000313" key="4">
    <source>
        <dbReference type="Proteomes" id="UP000002035"/>
    </source>
</evidence>
<dbReference type="PANTHER" id="PTHR43130">
    <property type="entry name" value="ARAC-FAMILY TRANSCRIPTIONAL REGULATOR"/>
    <property type="match status" value="1"/>
</dbReference>
<dbReference type="InterPro" id="IPR052158">
    <property type="entry name" value="INH-QAR"/>
</dbReference>
<dbReference type="RefSeq" id="XP_002850373.1">
    <property type="nucleotide sequence ID" value="XM_002850327.1"/>
</dbReference>
<dbReference type="eggNOG" id="ENOG502SNXF">
    <property type="taxonomic scope" value="Eukaryota"/>
</dbReference>
<dbReference type="SUPFAM" id="SSF52317">
    <property type="entry name" value="Class I glutamine amidotransferase-like"/>
    <property type="match status" value="1"/>
</dbReference>
<feature type="domain" description="DJ-1/PfpI" evidence="2">
    <location>
        <begin position="56"/>
        <end position="188"/>
    </location>
</feature>
<keyword evidence="4" id="KW-1185">Reference proteome</keyword>
<feature type="chain" id="PRO_5002951340" evidence="1">
    <location>
        <begin position="22"/>
        <end position="228"/>
    </location>
</feature>
<name>C5FCQ5_ARTOC</name>
<dbReference type="VEuPathDB" id="FungiDB:MCYG_00477"/>
<dbReference type="InterPro" id="IPR029062">
    <property type="entry name" value="Class_I_gatase-like"/>
</dbReference>
<dbReference type="AlphaFoldDB" id="C5FCQ5"/>
<dbReference type="Gene3D" id="3.40.50.880">
    <property type="match status" value="1"/>
</dbReference>
<protein>
    <submittedName>
        <fullName evidence="3">ThiJ/PfpI family protein</fullName>
    </submittedName>
</protein>
<evidence type="ECO:0000313" key="3">
    <source>
        <dbReference type="EMBL" id="EEQ27589.1"/>
    </source>
</evidence>
<dbReference type="Pfam" id="PF01965">
    <property type="entry name" value="DJ-1_PfpI"/>
    <property type="match status" value="1"/>
</dbReference>
<accession>C5FCQ5</accession>
<evidence type="ECO:0000259" key="2">
    <source>
        <dbReference type="Pfam" id="PF01965"/>
    </source>
</evidence>
<dbReference type="OMA" id="SMSYEYL"/>
<dbReference type="GeneID" id="9225594"/>